<sequence>MSSKKSTSKSKVNQPHRSYLYIVIGLILAFMSAIALIHTGFMGMLIVNSFRLFIGEVYPLGLFAIGAWGMMMVWRSQMVNIPIKKFIGGTLLLISLTLLFHLKEFSAQEPLSEGIYQLTYTIFKNEFVMGQSQLSLGGGMMGAFLYQTINYLLGIQGSIVFSFFLFWIGLFLVVGIEISMIKKSIQHLGSQIGKLFQSANQSIQQARNDYRDSFDRFEEVEESNSTVQTSLDTTTANPVKSHEVNSEYRSQPPARPKNSFKLKDKLEQLFKSNDSQEQTIDYSYQYDLPMAIDRPTEFERYTSKDPLASTAKREREERQLKIQKELDLDYFDQINQSESACNLTGTSPMITTHGRETISEISPNDGSTGAENQSKQPVVQDSTTVSEQDIPADRTSLTSSKANLSSDLVEEQSGVNPVKDHSEQSAEHWQNKSTTVQNTTSDELDNLIEENCTSKSTVSKPKSTKQPQSYQLPTKSLLNKIPPVDQSDEYKRINENIKKLEITFESFGVDAKVVKANLGPSVTKYEIEPAIGVKVSKIVSLADDIALALAARDVRIEAPIPGKSLIGIEVPNIQVSPVSFWEIIDPALKSNKILEVPLGRDISGSVCLADLSKMPHLLIAGATGSGKSVGMNVIITSLLMKAKPDEVKFLMVDPKKVELTLYNELPHLLAPVVTNPRKAAQALNNVIQEMEHRYELFASTGVRNIEGYNEAIAELNQTEGTGYQPLPKIVVFIDELADLMLVASNEVETAIIRLAQMARAAGIHMIIATQRPSVDVITGIIKANIPSRLAFAVSSGTDSRTILDANGAEKLLGRGDMLFQPMGRSKPLRVQGAYISDEEVERITDYIKAQSEPEYDENIIVTKESMELAEASSDELFDEVVELIQELETVSISQLQRRFRIGYNRAARLIDDLESLGYVSAQDGSKPRQVLIN</sequence>
<dbReference type="Proteomes" id="UP000234384">
    <property type="component" value="Unassembled WGS sequence"/>
</dbReference>
<dbReference type="InterPro" id="IPR036390">
    <property type="entry name" value="WH_DNA-bd_sf"/>
</dbReference>
<evidence type="ECO:0000256" key="8">
    <source>
        <dbReference type="ARBA" id="ARBA00025923"/>
    </source>
</evidence>
<keyword evidence="5" id="KW-0159">Chromosome partition</keyword>
<evidence type="ECO:0000256" key="9">
    <source>
        <dbReference type="PROSITE-ProRule" id="PRU00289"/>
    </source>
</evidence>
<keyword evidence="4 9" id="KW-0547">Nucleotide-binding</keyword>
<dbReference type="InterPro" id="IPR041027">
    <property type="entry name" value="FtsK_alpha"/>
</dbReference>
<dbReference type="GO" id="GO:0003677">
    <property type="term" value="F:DNA binding"/>
    <property type="evidence" value="ECO:0007669"/>
    <property type="project" value="UniProtKB-KW"/>
</dbReference>
<dbReference type="InterPro" id="IPR002543">
    <property type="entry name" value="FtsK_dom"/>
</dbReference>
<evidence type="ECO:0000256" key="7">
    <source>
        <dbReference type="ARBA" id="ARBA00023125"/>
    </source>
</evidence>
<evidence type="ECO:0000313" key="14">
    <source>
        <dbReference type="Proteomes" id="UP000234384"/>
    </source>
</evidence>
<dbReference type="GO" id="GO:0007059">
    <property type="term" value="P:chromosome segregation"/>
    <property type="evidence" value="ECO:0007669"/>
    <property type="project" value="UniProtKB-KW"/>
</dbReference>
<dbReference type="PANTHER" id="PTHR22683">
    <property type="entry name" value="SPORULATION PROTEIN RELATED"/>
    <property type="match status" value="1"/>
</dbReference>
<dbReference type="GO" id="GO:0005524">
    <property type="term" value="F:ATP binding"/>
    <property type="evidence" value="ECO:0007669"/>
    <property type="project" value="UniProtKB-UniRule"/>
</dbReference>
<evidence type="ECO:0000256" key="6">
    <source>
        <dbReference type="ARBA" id="ARBA00022840"/>
    </source>
</evidence>
<feature type="transmembrane region" description="Helical" evidence="11">
    <location>
        <begin position="134"/>
        <end position="153"/>
    </location>
</feature>
<proteinExistence type="inferred from homology"/>
<comment type="similarity">
    <text evidence="2">Belongs to the FtsK/SpoIIIE/SftA family.</text>
</comment>
<feature type="compositionally biased region" description="Basic and acidic residues" evidence="10">
    <location>
        <begin position="418"/>
        <end position="430"/>
    </location>
</feature>
<dbReference type="Gene3D" id="3.30.980.40">
    <property type="match status" value="1"/>
</dbReference>
<feature type="domain" description="FtsK" evidence="12">
    <location>
        <begin position="603"/>
        <end position="800"/>
    </location>
</feature>
<feature type="binding site" evidence="9">
    <location>
        <begin position="621"/>
        <end position="628"/>
    </location>
    <ligand>
        <name>ATP</name>
        <dbReference type="ChEBI" id="CHEBI:30616"/>
    </ligand>
</feature>
<evidence type="ECO:0000256" key="3">
    <source>
        <dbReference type="ARBA" id="ARBA00020887"/>
    </source>
</evidence>
<reference evidence="13 14" key="1">
    <citation type="submission" date="2017-12" db="EMBL/GenBank/DDBJ databases">
        <title>Phylogenetic diversity of female urinary microbiome.</title>
        <authorList>
            <person name="Thomas-White K."/>
            <person name="Wolfe A.J."/>
        </authorList>
    </citation>
    <scope>NUCLEOTIDE SEQUENCE [LARGE SCALE GENOMIC DNA]</scope>
    <source>
        <strain evidence="13 14">UMB0898</strain>
    </source>
</reference>
<evidence type="ECO:0000256" key="4">
    <source>
        <dbReference type="ARBA" id="ARBA00022741"/>
    </source>
</evidence>
<feature type="compositionally biased region" description="Low complexity" evidence="10">
    <location>
        <begin position="453"/>
        <end position="465"/>
    </location>
</feature>
<feature type="compositionally biased region" description="Polar residues" evidence="10">
    <location>
        <begin position="466"/>
        <end position="475"/>
    </location>
</feature>
<keyword evidence="11" id="KW-1133">Transmembrane helix</keyword>
<feature type="transmembrane region" description="Helical" evidence="11">
    <location>
        <begin position="86"/>
        <end position="102"/>
    </location>
</feature>
<feature type="region of interest" description="Disordered" evidence="10">
    <location>
        <begin position="358"/>
        <end position="439"/>
    </location>
</feature>
<dbReference type="SUPFAM" id="SSF46785">
    <property type="entry name" value="Winged helix' DNA-binding domain"/>
    <property type="match status" value="1"/>
</dbReference>
<dbReference type="PANTHER" id="PTHR22683:SF41">
    <property type="entry name" value="DNA TRANSLOCASE FTSK"/>
    <property type="match status" value="1"/>
</dbReference>
<dbReference type="InterPro" id="IPR003593">
    <property type="entry name" value="AAA+_ATPase"/>
</dbReference>
<dbReference type="CDD" id="cd01127">
    <property type="entry name" value="TrwB_TraG_TraD_VirD4"/>
    <property type="match status" value="1"/>
</dbReference>
<evidence type="ECO:0000256" key="11">
    <source>
        <dbReference type="SAM" id="Phobius"/>
    </source>
</evidence>
<feature type="transmembrane region" description="Helical" evidence="11">
    <location>
        <begin position="20"/>
        <end position="46"/>
    </location>
</feature>
<dbReference type="InterPro" id="IPR050206">
    <property type="entry name" value="FtsK/SpoIIIE/SftA"/>
</dbReference>
<keyword evidence="6 9" id="KW-0067">ATP-binding</keyword>
<dbReference type="Gene3D" id="3.40.50.300">
    <property type="entry name" value="P-loop containing nucleotide triphosphate hydrolases"/>
    <property type="match status" value="1"/>
</dbReference>
<dbReference type="Pfam" id="PF01580">
    <property type="entry name" value="FtsK_SpoIIIE"/>
    <property type="match status" value="1"/>
</dbReference>
<dbReference type="RefSeq" id="WP_101954765.1">
    <property type="nucleotide sequence ID" value="NZ_PKHE01000030.1"/>
</dbReference>
<keyword evidence="11" id="KW-0812">Transmembrane</keyword>
<feature type="region of interest" description="Disordered" evidence="10">
    <location>
        <begin position="452"/>
        <end position="475"/>
    </location>
</feature>
<dbReference type="InterPro" id="IPR036388">
    <property type="entry name" value="WH-like_DNA-bd_sf"/>
</dbReference>
<organism evidence="13 14">
    <name type="scientific">Falseniella ignava</name>
    <dbReference type="NCBI Taxonomy" id="137730"/>
    <lineage>
        <taxon>Bacteria</taxon>
        <taxon>Bacillati</taxon>
        <taxon>Bacillota</taxon>
        <taxon>Bacilli</taxon>
        <taxon>Lactobacillales</taxon>
        <taxon>Aerococcaceae</taxon>
        <taxon>Falseniella</taxon>
    </lineage>
</organism>
<evidence type="ECO:0000256" key="1">
    <source>
        <dbReference type="ARBA" id="ARBA00004141"/>
    </source>
</evidence>
<accession>A0A2I1JVA5</accession>
<dbReference type="SMART" id="SM00382">
    <property type="entry name" value="AAA"/>
    <property type="match status" value="1"/>
</dbReference>
<gene>
    <name evidence="13" type="ORF">CYJ57_07560</name>
</gene>
<feature type="compositionally biased region" description="Polar residues" evidence="10">
    <location>
        <begin position="223"/>
        <end position="238"/>
    </location>
</feature>
<dbReference type="Pfam" id="PF17854">
    <property type="entry name" value="FtsK_alpha"/>
    <property type="match status" value="1"/>
</dbReference>
<evidence type="ECO:0000256" key="5">
    <source>
        <dbReference type="ARBA" id="ARBA00022829"/>
    </source>
</evidence>
<protein>
    <recommendedName>
        <fullName evidence="3">DNA translocase FtsK</fullName>
    </recommendedName>
</protein>
<dbReference type="EMBL" id="PKHE01000030">
    <property type="protein sequence ID" value="PKY87318.1"/>
    <property type="molecule type" value="Genomic_DNA"/>
</dbReference>
<dbReference type="InterPro" id="IPR027417">
    <property type="entry name" value="P-loop_NTPase"/>
</dbReference>
<dbReference type="SMART" id="SM00843">
    <property type="entry name" value="Ftsk_gamma"/>
    <property type="match status" value="1"/>
</dbReference>
<feature type="transmembrane region" description="Helical" evidence="11">
    <location>
        <begin position="160"/>
        <end position="181"/>
    </location>
</feature>
<dbReference type="PROSITE" id="PS50901">
    <property type="entry name" value="FTSK"/>
    <property type="match status" value="1"/>
</dbReference>
<dbReference type="SUPFAM" id="SSF52540">
    <property type="entry name" value="P-loop containing nucleoside triphosphate hydrolases"/>
    <property type="match status" value="1"/>
</dbReference>
<keyword evidence="7" id="KW-0238">DNA-binding</keyword>
<comment type="subunit">
    <text evidence="8">Homohexamer. Forms a ring that surrounds DNA.</text>
</comment>
<keyword evidence="11" id="KW-0472">Membrane</keyword>
<comment type="subcellular location">
    <subcellularLocation>
        <location evidence="1">Membrane</location>
        <topology evidence="1">Multi-pass membrane protein</topology>
    </subcellularLocation>
</comment>
<name>A0A2I1JVA5_9LACT</name>
<feature type="compositionally biased region" description="Polar residues" evidence="10">
    <location>
        <begin position="395"/>
        <end position="406"/>
    </location>
</feature>
<evidence type="ECO:0000256" key="10">
    <source>
        <dbReference type="SAM" id="MobiDB-lite"/>
    </source>
</evidence>
<dbReference type="Gene3D" id="1.10.10.10">
    <property type="entry name" value="Winged helix-like DNA-binding domain superfamily/Winged helix DNA-binding domain"/>
    <property type="match status" value="1"/>
</dbReference>
<dbReference type="InterPro" id="IPR018541">
    <property type="entry name" value="Ftsk_gamma"/>
</dbReference>
<dbReference type="OrthoDB" id="9807790at2"/>
<evidence type="ECO:0000256" key="2">
    <source>
        <dbReference type="ARBA" id="ARBA00006474"/>
    </source>
</evidence>
<evidence type="ECO:0000259" key="12">
    <source>
        <dbReference type="PROSITE" id="PS50901"/>
    </source>
</evidence>
<comment type="caution">
    <text evidence="13">The sequence shown here is derived from an EMBL/GenBank/DDBJ whole genome shotgun (WGS) entry which is preliminary data.</text>
</comment>
<dbReference type="Pfam" id="PF09397">
    <property type="entry name" value="FtsK_gamma"/>
    <property type="match status" value="1"/>
</dbReference>
<feature type="region of interest" description="Disordered" evidence="10">
    <location>
        <begin position="222"/>
        <end position="259"/>
    </location>
</feature>
<feature type="compositionally biased region" description="Polar residues" evidence="10">
    <location>
        <begin position="359"/>
        <end position="387"/>
    </location>
</feature>
<dbReference type="GO" id="GO:0016020">
    <property type="term" value="C:membrane"/>
    <property type="evidence" value="ECO:0007669"/>
    <property type="project" value="UniProtKB-SubCell"/>
</dbReference>
<dbReference type="AlphaFoldDB" id="A0A2I1JVA5"/>
<feature type="transmembrane region" description="Helical" evidence="11">
    <location>
        <begin position="52"/>
        <end position="74"/>
    </location>
</feature>
<evidence type="ECO:0000313" key="13">
    <source>
        <dbReference type="EMBL" id="PKY87318.1"/>
    </source>
</evidence>